<dbReference type="Proteomes" id="UP000830729">
    <property type="component" value="Chromosome"/>
</dbReference>
<evidence type="ECO:0000313" key="1">
    <source>
        <dbReference type="EMBL" id="UPV75799.1"/>
    </source>
</evidence>
<evidence type="ECO:0000313" key="2">
    <source>
        <dbReference type="Proteomes" id="UP000830729"/>
    </source>
</evidence>
<gene>
    <name evidence="1" type="ORF">M0R89_06995</name>
</gene>
<dbReference type="GeneID" id="72184932"/>
<reference evidence="1 2" key="1">
    <citation type="submission" date="2022-04" db="EMBL/GenBank/DDBJ databases">
        <title>Diverse halophilic archaea isolated from saline environments.</title>
        <authorList>
            <person name="Cui H.-L."/>
        </authorList>
    </citation>
    <scope>NUCLEOTIDE SEQUENCE [LARGE SCALE GENOMIC DNA]</scope>
    <source>
        <strain evidence="1 2">XZYJT49</strain>
    </source>
</reference>
<dbReference type="EMBL" id="CP096659">
    <property type="protein sequence ID" value="UPV75799.1"/>
    <property type="molecule type" value="Genomic_DNA"/>
</dbReference>
<protein>
    <submittedName>
        <fullName evidence="1">Uncharacterized protein</fullName>
    </submittedName>
</protein>
<proteinExistence type="predicted"/>
<keyword evidence="2" id="KW-1185">Reference proteome</keyword>
<dbReference type="KEGG" id="halx:M0R89_06995"/>
<organism evidence="1 2">
    <name type="scientific">Halorussus limi</name>
    <dbReference type="NCBI Taxonomy" id="2938695"/>
    <lineage>
        <taxon>Archaea</taxon>
        <taxon>Methanobacteriati</taxon>
        <taxon>Methanobacteriota</taxon>
        <taxon>Stenosarchaea group</taxon>
        <taxon>Halobacteria</taxon>
        <taxon>Halobacteriales</taxon>
        <taxon>Haladaptataceae</taxon>
        <taxon>Halorussus</taxon>
    </lineage>
</organism>
<dbReference type="RefSeq" id="WP_248651836.1">
    <property type="nucleotide sequence ID" value="NZ_CP096659.1"/>
</dbReference>
<dbReference type="AlphaFoldDB" id="A0A8U0HY84"/>
<accession>A0A8U0HY84</accession>
<sequence>MMGNENSDITADEAALQEEGEQMEAYMFQNQFFREGEFHVVSGELENVPNPAGVGEGGLLSSFNTRIIQYTNAKNTFAYFFPYQDAEVEQGVLYRLGGDWSDINQNGGGDGGGETPRSNLINVTFQQVGTPEDF</sequence>
<name>A0A8U0HY84_9EURY</name>